<reference evidence="4" key="1">
    <citation type="submission" date="2021-01" db="EMBL/GenBank/DDBJ databases">
        <authorList>
            <person name="Corre E."/>
            <person name="Pelletier E."/>
            <person name="Niang G."/>
            <person name="Scheremetjew M."/>
            <person name="Finn R."/>
            <person name="Kale V."/>
            <person name="Holt S."/>
            <person name="Cochrane G."/>
            <person name="Meng A."/>
            <person name="Brown T."/>
            <person name="Cohen L."/>
        </authorList>
    </citation>
    <scope>NUCLEOTIDE SEQUENCE</scope>
    <source>
        <strain evidence="4">OF101</strain>
    </source>
</reference>
<accession>A0A7S1L529</accession>
<evidence type="ECO:0000256" key="1">
    <source>
        <dbReference type="SAM" id="MobiDB-lite"/>
    </source>
</evidence>
<gene>
    <name evidence="4" type="ORF">ACAT0790_LOCUS4481</name>
</gene>
<dbReference type="InterPro" id="IPR012674">
    <property type="entry name" value="Calycin"/>
</dbReference>
<dbReference type="GO" id="GO:0006950">
    <property type="term" value="P:response to stress"/>
    <property type="evidence" value="ECO:0007669"/>
    <property type="project" value="UniProtKB-ARBA"/>
</dbReference>
<dbReference type="InterPro" id="IPR000566">
    <property type="entry name" value="Lipocln_cytosolic_FA-bd_dom"/>
</dbReference>
<feature type="region of interest" description="Disordered" evidence="1">
    <location>
        <begin position="97"/>
        <end position="123"/>
    </location>
</feature>
<feature type="signal peptide" evidence="2">
    <location>
        <begin position="1"/>
        <end position="22"/>
    </location>
</feature>
<dbReference type="PANTHER" id="PTHR10612:SF34">
    <property type="entry name" value="APOLIPOPROTEIN D"/>
    <property type="match status" value="1"/>
</dbReference>
<keyword evidence="2" id="KW-0732">Signal</keyword>
<feature type="chain" id="PRO_5031194261" description="Lipocalin/cytosolic fatty-acid binding domain-containing protein" evidence="2">
    <location>
        <begin position="23"/>
        <end position="313"/>
    </location>
</feature>
<dbReference type="Gene3D" id="2.40.128.20">
    <property type="match status" value="1"/>
</dbReference>
<feature type="compositionally biased region" description="Low complexity" evidence="1">
    <location>
        <begin position="101"/>
        <end position="119"/>
    </location>
</feature>
<evidence type="ECO:0000256" key="2">
    <source>
        <dbReference type="SAM" id="SignalP"/>
    </source>
</evidence>
<dbReference type="EMBL" id="HBGE01007450">
    <property type="protein sequence ID" value="CAD9094713.1"/>
    <property type="molecule type" value="Transcribed_RNA"/>
</dbReference>
<dbReference type="SUPFAM" id="SSF50814">
    <property type="entry name" value="Lipocalins"/>
    <property type="match status" value="1"/>
</dbReference>
<name>A0A7S1L529_ALECA</name>
<organism evidence="4">
    <name type="scientific">Alexandrium catenella</name>
    <name type="common">Red tide dinoflagellate</name>
    <name type="synonym">Gonyaulax catenella</name>
    <dbReference type="NCBI Taxonomy" id="2925"/>
    <lineage>
        <taxon>Eukaryota</taxon>
        <taxon>Sar</taxon>
        <taxon>Alveolata</taxon>
        <taxon>Dinophyceae</taxon>
        <taxon>Gonyaulacales</taxon>
        <taxon>Pyrocystaceae</taxon>
        <taxon>Alexandrium</taxon>
    </lineage>
</organism>
<evidence type="ECO:0000259" key="3">
    <source>
        <dbReference type="Pfam" id="PF08212"/>
    </source>
</evidence>
<sequence length="313" mass="32803">MSAAPRPLASLLALAWLVAARASPGACPAGSSECSTSTAAVALSVDSSSQEPNSLSLLQDGLRKGTGAGLSAAAHRGGEAGLSKARKQGGEATLLAASQRGSENASLSSSSSGNSSFPPRGCPPPGLKPAANFNVTEWIRKSWYAIQQVPVVFQPNPLLCVTATYDLANPLQTIFNVPGFFGDIVLVDNWQLQSSARLCGSVVDPSRPSAIKVAPCFLPFPQVLAGDYWVVHFEANRDGTYRWGLVSSGPPEEKAADGGCVNPRGTWIFSRTPEMAERDLGKARALLRKLGYSLSNLVDVKQAGCTYKGANLK</sequence>
<proteinExistence type="predicted"/>
<feature type="domain" description="Lipocalin/cytosolic fatty-acid binding" evidence="3">
    <location>
        <begin position="142"/>
        <end position="302"/>
    </location>
</feature>
<dbReference type="Pfam" id="PF08212">
    <property type="entry name" value="Lipocalin_2"/>
    <property type="match status" value="1"/>
</dbReference>
<protein>
    <recommendedName>
        <fullName evidence="3">Lipocalin/cytosolic fatty-acid binding domain-containing protein</fullName>
    </recommendedName>
</protein>
<evidence type="ECO:0000313" key="4">
    <source>
        <dbReference type="EMBL" id="CAD9094713.1"/>
    </source>
</evidence>
<dbReference type="PANTHER" id="PTHR10612">
    <property type="entry name" value="APOLIPOPROTEIN D"/>
    <property type="match status" value="1"/>
</dbReference>
<dbReference type="AlphaFoldDB" id="A0A7S1L529"/>